<dbReference type="Gene3D" id="1.10.287.1480">
    <property type="match status" value="1"/>
</dbReference>
<organism evidence="7">
    <name type="scientific">Pogonatum inflexum</name>
    <dbReference type="NCBI Taxonomy" id="185755"/>
    <lineage>
        <taxon>Eukaryota</taxon>
        <taxon>Viridiplantae</taxon>
        <taxon>Streptophyta</taxon>
        <taxon>Embryophyta</taxon>
        <taxon>Bryophyta</taxon>
        <taxon>Bryophytina</taxon>
        <taxon>Polytrichopsida</taxon>
        <taxon>Polytrichales</taxon>
        <taxon>Polytrichaceae</taxon>
        <taxon>Pogonatum</taxon>
    </lineage>
</organism>
<evidence type="ECO:0000256" key="6">
    <source>
        <dbReference type="SAM" id="Coils"/>
    </source>
</evidence>
<keyword evidence="3 5" id="KW-0687">Ribonucleoprotein</keyword>
<reference evidence="7" key="1">
    <citation type="submission" date="2018-11" db="EMBL/GenBank/DDBJ databases">
        <authorList>
            <person name="Zhenggang X."/>
            <person name="Meng D."/>
        </authorList>
    </citation>
    <scope>NUCLEOTIDE SEQUENCE</scope>
</reference>
<dbReference type="InterPro" id="IPR001209">
    <property type="entry name" value="Ribosomal_uS14"/>
</dbReference>
<dbReference type="NCBIfam" id="NF006477">
    <property type="entry name" value="PRK08881.1"/>
    <property type="match status" value="1"/>
</dbReference>
<dbReference type="GO" id="GO:0006412">
    <property type="term" value="P:translation"/>
    <property type="evidence" value="ECO:0007669"/>
    <property type="project" value="UniProtKB-UniRule"/>
</dbReference>
<dbReference type="InterPro" id="IPR018271">
    <property type="entry name" value="Ribosomal_uS14_CS"/>
</dbReference>
<sequence length="128" mass="15434">MSFDLKNQILNKNLFYLTKTNILITKKIMAKKSLIEREKKRQKLERKYQTYRQSIKEEMKETLSLDKKWKFQKQLQSLPRNSAPTRLHRRCFLTGRPRSNYRDFGLSRHVLREMAHGCFLPGVTKSSW</sequence>
<evidence type="ECO:0000256" key="5">
    <source>
        <dbReference type="HAMAP-Rule" id="MF_00537"/>
    </source>
</evidence>
<dbReference type="PROSITE" id="PS00527">
    <property type="entry name" value="RIBOSOMAL_S14"/>
    <property type="match status" value="1"/>
</dbReference>
<gene>
    <name evidence="5 7" type="primary">rps14</name>
</gene>
<dbReference type="GO" id="GO:0019843">
    <property type="term" value="F:rRNA binding"/>
    <property type="evidence" value="ECO:0007669"/>
    <property type="project" value="UniProtKB-UniRule"/>
</dbReference>
<keyword evidence="5" id="KW-0699">rRNA-binding</keyword>
<dbReference type="PANTHER" id="PTHR19836">
    <property type="entry name" value="30S RIBOSOMAL PROTEIN S14"/>
    <property type="match status" value="1"/>
</dbReference>
<evidence type="ECO:0000256" key="2">
    <source>
        <dbReference type="ARBA" id="ARBA00022980"/>
    </source>
</evidence>
<name>A0A5J6XIU3_9BRYO</name>
<geneLocation type="chloroplast" evidence="7"/>
<protein>
    <recommendedName>
        <fullName evidence="4 5">Small ribosomal subunit protein uS14c</fullName>
    </recommendedName>
</protein>
<comment type="function">
    <text evidence="5">Binds 16S rRNA, required for the assembly of 30S particles.</text>
</comment>
<evidence type="ECO:0000313" key="7">
    <source>
        <dbReference type="EMBL" id="QFK69566.1"/>
    </source>
</evidence>
<dbReference type="GO" id="GO:0009507">
    <property type="term" value="C:chloroplast"/>
    <property type="evidence" value="ECO:0007669"/>
    <property type="project" value="UniProtKB-SubCell"/>
</dbReference>
<evidence type="ECO:0000256" key="1">
    <source>
        <dbReference type="ARBA" id="ARBA00009083"/>
    </source>
</evidence>
<keyword evidence="5" id="KW-0694">RNA-binding</keyword>
<dbReference type="PANTHER" id="PTHR19836:SF19">
    <property type="entry name" value="SMALL RIBOSOMAL SUBUNIT PROTEIN US14M"/>
    <property type="match status" value="1"/>
</dbReference>
<keyword evidence="7" id="KW-0150">Chloroplast</keyword>
<comment type="subunit">
    <text evidence="5">Part of the 30S ribosomal subunit.</text>
</comment>
<keyword evidence="6" id="KW-0175">Coiled coil</keyword>
<comment type="subcellular location">
    <subcellularLocation>
        <location evidence="5">Plastid</location>
        <location evidence="5">Chloroplast</location>
    </subcellularLocation>
</comment>
<dbReference type="HAMAP" id="MF_00537">
    <property type="entry name" value="Ribosomal_uS14_1"/>
    <property type="match status" value="1"/>
</dbReference>
<evidence type="ECO:0000256" key="4">
    <source>
        <dbReference type="ARBA" id="ARBA00035247"/>
    </source>
</evidence>
<dbReference type="Pfam" id="PF00253">
    <property type="entry name" value="Ribosomal_S14"/>
    <property type="match status" value="1"/>
</dbReference>
<accession>A0A5J6XIU3</accession>
<evidence type="ECO:0000256" key="3">
    <source>
        <dbReference type="ARBA" id="ARBA00023274"/>
    </source>
</evidence>
<dbReference type="GO" id="GO:0003735">
    <property type="term" value="F:structural constituent of ribosome"/>
    <property type="evidence" value="ECO:0007669"/>
    <property type="project" value="InterPro"/>
</dbReference>
<keyword evidence="2 5" id="KW-0689">Ribosomal protein</keyword>
<dbReference type="SUPFAM" id="SSF57716">
    <property type="entry name" value="Glucocorticoid receptor-like (DNA-binding domain)"/>
    <property type="match status" value="1"/>
</dbReference>
<proteinExistence type="inferred from homology"/>
<comment type="similarity">
    <text evidence="1 5">Belongs to the universal ribosomal protein uS14 family.</text>
</comment>
<keyword evidence="7" id="KW-0934">Plastid</keyword>
<dbReference type="FunFam" id="1.10.287.1480:FF:000001">
    <property type="entry name" value="30S ribosomal protein S14"/>
    <property type="match status" value="1"/>
</dbReference>
<dbReference type="AlphaFoldDB" id="A0A5J6XIU3"/>
<dbReference type="GO" id="GO:0015935">
    <property type="term" value="C:small ribosomal subunit"/>
    <property type="evidence" value="ECO:0007669"/>
    <property type="project" value="TreeGrafter"/>
</dbReference>
<dbReference type="EMBL" id="MK131349">
    <property type="protein sequence ID" value="QFK69566.1"/>
    <property type="molecule type" value="Genomic_DNA"/>
</dbReference>
<feature type="coiled-coil region" evidence="6">
    <location>
        <begin position="34"/>
        <end position="61"/>
    </location>
</feature>
<dbReference type="InterPro" id="IPR023036">
    <property type="entry name" value="Ribosomal_uS14_bac/plastid"/>
</dbReference>